<keyword evidence="3 5" id="KW-1133">Transmembrane helix</keyword>
<dbReference type="GO" id="GO:0016829">
    <property type="term" value="F:lyase activity"/>
    <property type="evidence" value="ECO:0007669"/>
    <property type="project" value="InterPro"/>
</dbReference>
<evidence type="ECO:0000313" key="7">
    <source>
        <dbReference type="Proteomes" id="UP000294513"/>
    </source>
</evidence>
<dbReference type="OrthoDB" id="7825963at2"/>
<dbReference type="EMBL" id="SMKU01000001">
    <property type="protein sequence ID" value="TDD98127.1"/>
    <property type="molecule type" value="Genomic_DNA"/>
</dbReference>
<keyword evidence="4 5" id="KW-0472">Membrane</keyword>
<dbReference type="Proteomes" id="UP000294513">
    <property type="component" value="Unassembled WGS sequence"/>
</dbReference>
<evidence type="ECO:0000256" key="2">
    <source>
        <dbReference type="ARBA" id="ARBA00022692"/>
    </source>
</evidence>
<evidence type="ECO:0000313" key="6">
    <source>
        <dbReference type="EMBL" id="TDD98127.1"/>
    </source>
</evidence>
<keyword evidence="7" id="KW-1185">Reference proteome</keyword>
<reference evidence="6 7" key="1">
    <citation type="submission" date="2019-03" db="EMBL/GenBank/DDBJ databases">
        <title>Draft genome sequences of novel Actinobacteria.</title>
        <authorList>
            <person name="Sahin N."/>
            <person name="Ay H."/>
            <person name="Saygin H."/>
        </authorList>
    </citation>
    <scope>NUCLEOTIDE SEQUENCE [LARGE SCALE GENOMIC DNA]</scope>
    <source>
        <strain evidence="6 7">H3C3</strain>
    </source>
</reference>
<evidence type="ECO:0000256" key="3">
    <source>
        <dbReference type="ARBA" id="ARBA00022989"/>
    </source>
</evidence>
<protein>
    <recommendedName>
        <fullName evidence="8">Transporter</fullName>
    </recommendedName>
</protein>
<feature type="transmembrane region" description="Helical" evidence="5">
    <location>
        <begin position="154"/>
        <end position="173"/>
    </location>
</feature>
<dbReference type="AlphaFoldDB" id="A0A4V2YZT5"/>
<feature type="transmembrane region" description="Helical" evidence="5">
    <location>
        <begin position="121"/>
        <end position="142"/>
    </location>
</feature>
<evidence type="ECO:0008006" key="8">
    <source>
        <dbReference type="Google" id="ProtNLM"/>
    </source>
</evidence>
<dbReference type="RefSeq" id="WP_131888648.1">
    <property type="nucleotide sequence ID" value="NZ_SMKU01000001.1"/>
</dbReference>
<feature type="transmembrane region" description="Helical" evidence="5">
    <location>
        <begin position="6"/>
        <end position="23"/>
    </location>
</feature>
<sequence>MSRDALYALCLGVLVVSWVVVYVELIRLGLRDRTFGMPVAALCGNLAWEFQFAWLTPYEPLQQTADIIWFLLDLAILYTIVRFGPAEFPRLPRAAFHVLLGVGLAAALGLVNLLERALGDAASIYIGFGDTLLMSVAFVAMALARGNLRGQSLLVGYCMWIGTAFGSVAYYFFDDAHPRIALVGYTGVLIFVFYAAYVAVLHSLRAAPRATGTHPRHLSAEAEQPV</sequence>
<feature type="transmembrane region" description="Helical" evidence="5">
    <location>
        <begin position="96"/>
        <end position="115"/>
    </location>
</feature>
<evidence type="ECO:0000256" key="5">
    <source>
        <dbReference type="SAM" id="Phobius"/>
    </source>
</evidence>
<feature type="transmembrane region" description="Helical" evidence="5">
    <location>
        <begin position="35"/>
        <end position="55"/>
    </location>
</feature>
<proteinExistence type="predicted"/>
<keyword evidence="2 5" id="KW-0812">Transmembrane</keyword>
<feature type="transmembrane region" description="Helical" evidence="5">
    <location>
        <begin position="179"/>
        <end position="200"/>
    </location>
</feature>
<feature type="transmembrane region" description="Helical" evidence="5">
    <location>
        <begin position="67"/>
        <end position="84"/>
    </location>
</feature>
<name>A0A4V2YZT5_9ACTN</name>
<dbReference type="GO" id="GO:0016020">
    <property type="term" value="C:membrane"/>
    <property type="evidence" value="ECO:0007669"/>
    <property type="project" value="UniProtKB-SubCell"/>
</dbReference>
<gene>
    <name evidence="6" type="ORF">E1298_00210</name>
</gene>
<dbReference type="PANTHER" id="PTHR42038">
    <property type="match status" value="1"/>
</dbReference>
<comment type="subcellular location">
    <subcellularLocation>
        <location evidence="1">Membrane</location>
        <topology evidence="1">Multi-pass membrane protein</topology>
    </subcellularLocation>
</comment>
<dbReference type="InterPro" id="IPR039020">
    <property type="entry name" value="PaxB-like"/>
</dbReference>
<evidence type="ECO:0000256" key="4">
    <source>
        <dbReference type="ARBA" id="ARBA00023136"/>
    </source>
</evidence>
<dbReference type="PANTHER" id="PTHR42038:SF2">
    <property type="entry name" value="TERPENE CYCLASE AUSL"/>
    <property type="match status" value="1"/>
</dbReference>
<evidence type="ECO:0000256" key="1">
    <source>
        <dbReference type="ARBA" id="ARBA00004141"/>
    </source>
</evidence>
<organism evidence="6 7">
    <name type="scientific">Actinomadura rubrisoli</name>
    <dbReference type="NCBI Taxonomy" id="2530368"/>
    <lineage>
        <taxon>Bacteria</taxon>
        <taxon>Bacillati</taxon>
        <taxon>Actinomycetota</taxon>
        <taxon>Actinomycetes</taxon>
        <taxon>Streptosporangiales</taxon>
        <taxon>Thermomonosporaceae</taxon>
        <taxon>Actinomadura</taxon>
    </lineage>
</organism>
<accession>A0A4V2YZT5</accession>
<comment type="caution">
    <text evidence="6">The sequence shown here is derived from an EMBL/GenBank/DDBJ whole genome shotgun (WGS) entry which is preliminary data.</text>
</comment>
<dbReference type="Pfam" id="PF25129">
    <property type="entry name" value="Pyr4-TMTC"/>
    <property type="match status" value="1"/>
</dbReference>